<proteinExistence type="predicted"/>
<keyword evidence="4" id="KW-1185">Reference proteome</keyword>
<feature type="domain" description="HTH cro/C1-type" evidence="2">
    <location>
        <begin position="11"/>
        <end position="65"/>
    </location>
</feature>
<organism evidence="3 4">
    <name type="scientific">Treponema berlinense</name>
    <dbReference type="NCBI Taxonomy" id="225004"/>
    <lineage>
        <taxon>Bacteria</taxon>
        <taxon>Pseudomonadati</taxon>
        <taxon>Spirochaetota</taxon>
        <taxon>Spirochaetia</taxon>
        <taxon>Spirochaetales</taxon>
        <taxon>Treponemataceae</taxon>
        <taxon>Treponema</taxon>
    </lineage>
</organism>
<dbReference type="PANTHER" id="PTHR46797">
    <property type="entry name" value="HTH-TYPE TRANSCRIPTIONAL REGULATOR"/>
    <property type="match status" value="1"/>
</dbReference>
<dbReference type="Pfam" id="PF01381">
    <property type="entry name" value="HTH_3"/>
    <property type="match status" value="1"/>
</dbReference>
<evidence type="ECO:0000259" key="2">
    <source>
        <dbReference type="PROSITE" id="PS50943"/>
    </source>
</evidence>
<evidence type="ECO:0000313" key="4">
    <source>
        <dbReference type="Proteomes" id="UP000190395"/>
    </source>
</evidence>
<evidence type="ECO:0000256" key="1">
    <source>
        <dbReference type="ARBA" id="ARBA00023125"/>
    </source>
</evidence>
<dbReference type="Gene3D" id="1.10.260.40">
    <property type="entry name" value="lambda repressor-like DNA-binding domains"/>
    <property type="match status" value="1"/>
</dbReference>
<dbReference type="RefSeq" id="WP_143592613.1">
    <property type="nucleotide sequence ID" value="NZ_FUXC01000005.1"/>
</dbReference>
<dbReference type="GO" id="GO:0003700">
    <property type="term" value="F:DNA-binding transcription factor activity"/>
    <property type="evidence" value="ECO:0007669"/>
    <property type="project" value="TreeGrafter"/>
</dbReference>
<accession>A0A1T4N4T7</accession>
<dbReference type="AlphaFoldDB" id="A0A1T4N4T7"/>
<dbReference type="InterPro" id="IPR050807">
    <property type="entry name" value="TransReg_Diox_bact_type"/>
</dbReference>
<sequence length="106" mass="12098">MGIRHTFIQNLKFYRKQAGLTQEKLAEKIGMSTAYIGDMEARERFPSAETIDKIADALNVRPSILFDEFGSPASINDSFKKIYAKTLQHELKEKLEQAVEDVCKMI</sequence>
<dbReference type="Proteomes" id="UP000190395">
    <property type="component" value="Unassembled WGS sequence"/>
</dbReference>
<reference evidence="3 4" key="1">
    <citation type="submission" date="2017-02" db="EMBL/GenBank/DDBJ databases">
        <authorList>
            <person name="Peterson S.W."/>
        </authorList>
    </citation>
    <scope>NUCLEOTIDE SEQUENCE [LARGE SCALE GENOMIC DNA]</scope>
    <source>
        <strain evidence="3 4">ATCC BAA-909</strain>
    </source>
</reference>
<dbReference type="InterPro" id="IPR001387">
    <property type="entry name" value="Cro/C1-type_HTH"/>
</dbReference>
<dbReference type="SMART" id="SM00530">
    <property type="entry name" value="HTH_XRE"/>
    <property type="match status" value="1"/>
</dbReference>
<dbReference type="OrthoDB" id="362920at2"/>
<dbReference type="GO" id="GO:0005829">
    <property type="term" value="C:cytosol"/>
    <property type="evidence" value="ECO:0007669"/>
    <property type="project" value="TreeGrafter"/>
</dbReference>
<protein>
    <submittedName>
        <fullName evidence="3">Helix-turn-helix</fullName>
    </submittedName>
</protein>
<evidence type="ECO:0000313" key="3">
    <source>
        <dbReference type="EMBL" id="SJZ74253.1"/>
    </source>
</evidence>
<dbReference type="EMBL" id="FUXC01000005">
    <property type="protein sequence ID" value="SJZ74253.1"/>
    <property type="molecule type" value="Genomic_DNA"/>
</dbReference>
<dbReference type="InterPro" id="IPR010982">
    <property type="entry name" value="Lambda_DNA-bd_dom_sf"/>
</dbReference>
<name>A0A1T4N4T7_9SPIR</name>
<dbReference type="PANTHER" id="PTHR46797:SF1">
    <property type="entry name" value="METHYLPHOSPHONATE SYNTHASE"/>
    <property type="match status" value="1"/>
</dbReference>
<dbReference type="SUPFAM" id="SSF47413">
    <property type="entry name" value="lambda repressor-like DNA-binding domains"/>
    <property type="match status" value="1"/>
</dbReference>
<dbReference type="GO" id="GO:0003677">
    <property type="term" value="F:DNA binding"/>
    <property type="evidence" value="ECO:0007669"/>
    <property type="project" value="UniProtKB-KW"/>
</dbReference>
<dbReference type="CDD" id="cd00093">
    <property type="entry name" value="HTH_XRE"/>
    <property type="match status" value="1"/>
</dbReference>
<dbReference type="PROSITE" id="PS50943">
    <property type="entry name" value="HTH_CROC1"/>
    <property type="match status" value="1"/>
</dbReference>
<gene>
    <name evidence="3" type="ORF">SAMN02745152_01110</name>
</gene>
<dbReference type="STRING" id="225004.SAMN02745152_01110"/>
<keyword evidence="1" id="KW-0238">DNA-binding</keyword>
<dbReference type="GeneID" id="303367358"/>